<feature type="active site" evidence="11">
    <location>
        <position position="356"/>
    </location>
</feature>
<keyword evidence="5" id="KW-0378">Hydrolase</keyword>
<keyword evidence="7" id="KW-0472">Membrane</keyword>
<evidence type="ECO:0000256" key="7">
    <source>
        <dbReference type="ARBA" id="ARBA00023136"/>
    </source>
</evidence>
<name>A0AAW1C648_CROAD</name>
<dbReference type="SUPFAM" id="SSF51306">
    <property type="entry name" value="LexA/Signal peptidase"/>
    <property type="match status" value="1"/>
</dbReference>
<gene>
    <name evidence="14" type="ORF">NXF25_001139</name>
</gene>
<dbReference type="GO" id="GO:0042720">
    <property type="term" value="C:mitochondrial inner membrane peptidase complex"/>
    <property type="evidence" value="ECO:0007669"/>
    <property type="project" value="TreeGrafter"/>
</dbReference>
<dbReference type="GO" id="GO:0004252">
    <property type="term" value="F:serine-type endopeptidase activity"/>
    <property type="evidence" value="ECO:0007669"/>
    <property type="project" value="InterPro"/>
</dbReference>
<evidence type="ECO:0000256" key="9">
    <source>
        <dbReference type="ARBA" id="ARBA00067258"/>
    </source>
</evidence>
<feature type="compositionally biased region" description="Basic and acidic residues" evidence="12">
    <location>
        <begin position="239"/>
        <end position="248"/>
    </location>
</feature>
<comment type="caution">
    <text evidence="14">The sequence shown here is derived from an EMBL/GenBank/DDBJ whole genome shotgun (WGS) entry which is preliminary data.</text>
</comment>
<evidence type="ECO:0000313" key="14">
    <source>
        <dbReference type="EMBL" id="KAK9409964.1"/>
    </source>
</evidence>
<feature type="compositionally biased region" description="Low complexity" evidence="12">
    <location>
        <begin position="228"/>
        <end position="238"/>
    </location>
</feature>
<evidence type="ECO:0000256" key="10">
    <source>
        <dbReference type="ARBA" id="ARBA00077484"/>
    </source>
</evidence>
<keyword evidence="3 14" id="KW-0645">Protease</keyword>
<evidence type="ECO:0000313" key="15">
    <source>
        <dbReference type="Proteomes" id="UP001474421"/>
    </source>
</evidence>
<dbReference type="InterPro" id="IPR052064">
    <property type="entry name" value="Mito_IMP1_subunit"/>
</dbReference>
<dbReference type="GO" id="GO:0006465">
    <property type="term" value="P:signal peptide processing"/>
    <property type="evidence" value="ECO:0007669"/>
    <property type="project" value="InterPro"/>
</dbReference>
<feature type="active site" evidence="11">
    <location>
        <position position="399"/>
    </location>
</feature>
<reference evidence="14 15" key="1">
    <citation type="journal article" date="2024" name="Proc. Natl. Acad. Sci. U.S.A.">
        <title>The genetic regulatory architecture and epigenomic basis for age-related changes in rattlesnake venom.</title>
        <authorList>
            <person name="Hogan M.P."/>
            <person name="Holding M.L."/>
            <person name="Nystrom G.S."/>
            <person name="Colston T.J."/>
            <person name="Bartlett D.A."/>
            <person name="Mason A.J."/>
            <person name="Ellsworth S.A."/>
            <person name="Rautsaw R.M."/>
            <person name="Lawrence K.C."/>
            <person name="Strickland J.L."/>
            <person name="He B."/>
            <person name="Fraser P."/>
            <person name="Margres M.J."/>
            <person name="Gilbert D.M."/>
            <person name="Gibbs H.L."/>
            <person name="Parkinson C.L."/>
            <person name="Rokyta D.R."/>
        </authorList>
    </citation>
    <scope>NUCLEOTIDE SEQUENCE [LARGE SCALE GENOMIC DNA]</scope>
    <source>
        <strain evidence="14">DRR0105</strain>
    </source>
</reference>
<accession>A0AAW1C648</accession>
<evidence type="ECO:0000256" key="4">
    <source>
        <dbReference type="ARBA" id="ARBA00022792"/>
    </source>
</evidence>
<feature type="region of interest" description="Disordered" evidence="12">
    <location>
        <begin position="208"/>
        <end position="269"/>
    </location>
</feature>
<keyword evidence="6" id="KW-0496">Mitochondrion</keyword>
<comment type="subunit">
    <text evidence="2">Heterodimer of 2 subunits, IMMPL1 and IMMPL2.</text>
</comment>
<dbReference type="GO" id="GO:0006627">
    <property type="term" value="P:protein processing involved in protein targeting to mitochondrion"/>
    <property type="evidence" value="ECO:0007669"/>
    <property type="project" value="TreeGrafter"/>
</dbReference>
<evidence type="ECO:0000256" key="6">
    <source>
        <dbReference type="ARBA" id="ARBA00023128"/>
    </source>
</evidence>
<organism evidence="14 15">
    <name type="scientific">Crotalus adamanteus</name>
    <name type="common">Eastern diamondback rattlesnake</name>
    <dbReference type="NCBI Taxonomy" id="8729"/>
    <lineage>
        <taxon>Eukaryota</taxon>
        <taxon>Metazoa</taxon>
        <taxon>Chordata</taxon>
        <taxon>Craniata</taxon>
        <taxon>Vertebrata</taxon>
        <taxon>Euteleostomi</taxon>
        <taxon>Lepidosauria</taxon>
        <taxon>Squamata</taxon>
        <taxon>Bifurcata</taxon>
        <taxon>Unidentata</taxon>
        <taxon>Episquamata</taxon>
        <taxon>Toxicofera</taxon>
        <taxon>Serpentes</taxon>
        <taxon>Colubroidea</taxon>
        <taxon>Viperidae</taxon>
        <taxon>Crotalinae</taxon>
        <taxon>Crotalus</taxon>
    </lineage>
</organism>
<dbReference type="PRINTS" id="PR00727">
    <property type="entry name" value="LEADERPTASE"/>
</dbReference>
<evidence type="ECO:0000256" key="8">
    <source>
        <dbReference type="ARBA" id="ARBA00038445"/>
    </source>
</evidence>
<dbReference type="PANTHER" id="PTHR12383">
    <property type="entry name" value="PROTEASE FAMILY S26 MITOCHONDRIAL INNER MEMBRANE PROTEASE-RELATED"/>
    <property type="match status" value="1"/>
</dbReference>
<dbReference type="Proteomes" id="UP001474421">
    <property type="component" value="Unassembled WGS sequence"/>
</dbReference>
<dbReference type="CDD" id="cd06530">
    <property type="entry name" value="S26_SPase_I"/>
    <property type="match status" value="1"/>
</dbReference>
<protein>
    <recommendedName>
        <fullName evidence="9">Mitochondrial inner membrane protease subunit 1</fullName>
    </recommendedName>
    <alternativeName>
        <fullName evidence="10">IMP1-like protein</fullName>
    </alternativeName>
</protein>
<dbReference type="InterPro" id="IPR036286">
    <property type="entry name" value="LexA/Signal_pep-like_sf"/>
</dbReference>
<sequence>MGRCPPVKPPGLDIDRRGERQVRREAVLQPEAGGLSGAAQKTYQSAWETPALQMSKNHDPVLHPDDQLKQLSLLQLGDASSIKGGLVALPWAGHPCSGQLGSGYFPGSGSETLVVQAAEQIEAFAEAASGGPASAMAGLLEAEAPEGVDQAIFHSSETATAGATACSSPAAAELSGAVYTAVRPRGGSIHAGTEAGVWWGRAVRPGAGRGRGVGHVEQGAGQEGGEVGAAASAAAAAEAADHDAEAPRRRLTSSASPGTGGGATHARHSRAEAVAGRWPACALGLSSACSSHRRGGGACAPEREKEKDQLHNYYTIMLKDVIGKTFRLLGYTIQYGCIAHCVFEYLGGIVMCTGPSMEPTIQNSDIVFSENLSSHLYRIQKGDIVIAKNPADPKTNICKRVMGLEGEKVCTSNPADFIKTHSYVPKGHVWLEGDNLRNSTDSRCYGPVPYGLIRGRICFKLWPLTDFGFLRSSPNSHRICKD</sequence>
<keyword evidence="15" id="KW-1185">Reference proteome</keyword>
<evidence type="ECO:0000256" key="1">
    <source>
        <dbReference type="ARBA" id="ARBA00004273"/>
    </source>
</evidence>
<keyword evidence="4" id="KW-0999">Mitochondrion inner membrane</keyword>
<dbReference type="Gene3D" id="2.10.109.10">
    <property type="entry name" value="Umud Fragment, subunit A"/>
    <property type="match status" value="1"/>
</dbReference>
<dbReference type="FunFam" id="2.10.109.10:FF:000010">
    <property type="entry name" value="Mitochondrial inner membrane protease subunit"/>
    <property type="match status" value="1"/>
</dbReference>
<comment type="similarity">
    <text evidence="8">Belongs to the peptidase S26 family. IMP1 subfamily.</text>
</comment>
<evidence type="ECO:0000256" key="12">
    <source>
        <dbReference type="SAM" id="MobiDB-lite"/>
    </source>
</evidence>
<proteinExistence type="inferred from homology"/>
<evidence type="ECO:0000259" key="13">
    <source>
        <dbReference type="Pfam" id="PF10502"/>
    </source>
</evidence>
<feature type="region of interest" description="Disordered" evidence="12">
    <location>
        <begin position="1"/>
        <end position="21"/>
    </location>
</feature>
<dbReference type="PANTHER" id="PTHR12383:SF16">
    <property type="entry name" value="MITOCHONDRIAL INNER MEMBRANE PROTEASE SUBUNIT 1"/>
    <property type="match status" value="1"/>
</dbReference>
<comment type="subcellular location">
    <subcellularLocation>
        <location evidence="1">Mitochondrion inner membrane</location>
    </subcellularLocation>
</comment>
<evidence type="ECO:0000256" key="2">
    <source>
        <dbReference type="ARBA" id="ARBA00011805"/>
    </source>
</evidence>
<evidence type="ECO:0000256" key="5">
    <source>
        <dbReference type="ARBA" id="ARBA00022801"/>
    </source>
</evidence>
<dbReference type="Pfam" id="PF10502">
    <property type="entry name" value="Peptidase_S26"/>
    <property type="match status" value="2"/>
</dbReference>
<evidence type="ECO:0000256" key="11">
    <source>
        <dbReference type="PIRSR" id="PIRSR600223-1"/>
    </source>
</evidence>
<feature type="domain" description="Peptidase S26" evidence="13">
    <location>
        <begin position="336"/>
        <end position="413"/>
    </location>
</feature>
<dbReference type="InterPro" id="IPR000223">
    <property type="entry name" value="Pept_S26A_signal_pept_1"/>
</dbReference>
<dbReference type="AlphaFoldDB" id="A0AAW1C648"/>
<dbReference type="InterPro" id="IPR019533">
    <property type="entry name" value="Peptidase_S26"/>
</dbReference>
<feature type="domain" description="Peptidase S26" evidence="13">
    <location>
        <begin position="419"/>
        <end position="462"/>
    </location>
</feature>
<evidence type="ECO:0000256" key="3">
    <source>
        <dbReference type="ARBA" id="ARBA00022670"/>
    </source>
</evidence>
<dbReference type="EMBL" id="JAOTOJ010000001">
    <property type="protein sequence ID" value="KAK9409964.1"/>
    <property type="molecule type" value="Genomic_DNA"/>
</dbReference>